<dbReference type="GO" id="GO:0004197">
    <property type="term" value="F:cysteine-type endopeptidase activity"/>
    <property type="evidence" value="ECO:0007669"/>
    <property type="project" value="InterPro"/>
</dbReference>
<dbReference type="RefSeq" id="WP_160905756.1">
    <property type="nucleotide sequence ID" value="NZ_WVHS01000001.1"/>
</dbReference>
<evidence type="ECO:0000313" key="3">
    <source>
        <dbReference type="Proteomes" id="UP000451233"/>
    </source>
</evidence>
<name>A0A7K1XVH4_9SPHI</name>
<dbReference type="PANTHER" id="PTHR48104:SF30">
    <property type="entry name" value="METACASPASE-1"/>
    <property type="match status" value="1"/>
</dbReference>
<gene>
    <name evidence="2" type="ORF">GS398_05825</name>
</gene>
<comment type="caution">
    <text evidence="2">The sequence shown here is derived from an EMBL/GenBank/DDBJ whole genome shotgun (WGS) entry which is preliminary data.</text>
</comment>
<keyword evidence="3" id="KW-1185">Reference proteome</keyword>
<sequence length="322" mass="35142">MKKALIVGINNYPRAPLNGCINDAAEVSSYLKTHGDGSPNFAVKLETDVPTKAKLKALIEELFKGDSEAALLYFSGHGYTDATGGYLVTPDFERYDEGVSMDAILVLANKSVIRNKVIILDCCHSGAFGTPATLGQVITQIGSGVTILTACRDNEPSMERDGHGIFTRLLLHALSGGAADLTGHITPGSVYAHIDQALGEWGQRPVFKTNVSQFISLRKINPPIPLDVLRRLTEYFTAPQDKFALDPSFEKTNVKDATPHITKPYATPENVRRFGELQQLEGVGLVVPNDTRHMFFAAMESKSCSLTALGHHYWNLVKAEKI</sequence>
<dbReference type="InterPro" id="IPR050452">
    <property type="entry name" value="Metacaspase"/>
</dbReference>
<dbReference type="AlphaFoldDB" id="A0A7K1XVH4"/>
<proteinExistence type="predicted"/>
<evidence type="ECO:0000259" key="1">
    <source>
        <dbReference type="Pfam" id="PF00656"/>
    </source>
</evidence>
<dbReference type="InterPro" id="IPR011600">
    <property type="entry name" value="Pept_C14_caspase"/>
</dbReference>
<dbReference type="PANTHER" id="PTHR48104">
    <property type="entry name" value="METACASPASE-4"/>
    <property type="match status" value="1"/>
</dbReference>
<accession>A0A7K1XVH4</accession>
<dbReference type="GO" id="GO:0005737">
    <property type="term" value="C:cytoplasm"/>
    <property type="evidence" value="ECO:0007669"/>
    <property type="project" value="TreeGrafter"/>
</dbReference>
<feature type="domain" description="Peptidase C14 caspase" evidence="1">
    <location>
        <begin position="2"/>
        <end position="193"/>
    </location>
</feature>
<dbReference type="Proteomes" id="UP000451233">
    <property type="component" value="Unassembled WGS sequence"/>
</dbReference>
<protein>
    <submittedName>
        <fullName evidence="2">Caspase family protein</fullName>
    </submittedName>
</protein>
<organism evidence="2 3">
    <name type="scientific">Hufsiella ginkgonis</name>
    <dbReference type="NCBI Taxonomy" id="2695274"/>
    <lineage>
        <taxon>Bacteria</taxon>
        <taxon>Pseudomonadati</taxon>
        <taxon>Bacteroidota</taxon>
        <taxon>Sphingobacteriia</taxon>
        <taxon>Sphingobacteriales</taxon>
        <taxon>Sphingobacteriaceae</taxon>
        <taxon>Hufsiella</taxon>
    </lineage>
</organism>
<dbReference type="InterPro" id="IPR029030">
    <property type="entry name" value="Caspase-like_dom_sf"/>
</dbReference>
<evidence type="ECO:0000313" key="2">
    <source>
        <dbReference type="EMBL" id="MXV14808.1"/>
    </source>
</evidence>
<dbReference type="SUPFAM" id="SSF52129">
    <property type="entry name" value="Caspase-like"/>
    <property type="match status" value="1"/>
</dbReference>
<dbReference type="EMBL" id="WVHS01000001">
    <property type="protein sequence ID" value="MXV14808.1"/>
    <property type="molecule type" value="Genomic_DNA"/>
</dbReference>
<dbReference type="Gene3D" id="3.40.50.1460">
    <property type="match status" value="1"/>
</dbReference>
<reference evidence="2 3" key="1">
    <citation type="submission" date="2019-11" db="EMBL/GenBank/DDBJ databases">
        <title>Pedobacter sp. HMF7056 Genome sequencing and assembly.</title>
        <authorList>
            <person name="Kang H."/>
            <person name="Kim H."/>
            <person name="Joh K."/>
        </authorList>
    </citation>
    <scope>NUCLEOTIDE SEQUENCE [LARGE SCALE GENOMIC DNA]</scope>
    <source>
        <strain evidence="2 3">HMF7056</strain>
    </source>
</reference>
<dbReference type="GO" id="GO:0006508">
    <property type="term" value="P:proteolysis"/>
    <property type="evidence" value="ECO:0007669"/>
    <property type="project" value="InterPro"/>
</dbReference>
<dbReference type="Pfam" id="PF00656">
    <property type="entry name" value="Peptidase_C14"/>
    <property type="match status" value="1"/>
</dbReference>